<dbReference type="RefSeq" id="WP_087886621.1">
    <property type="nucleotide sequence ID" value="NZ_CP021748.1"/>
</dbReference>
<accession>A0A1Z1WN72</accession>
<dbReference type="OrthoDB" id="4200544at2"/>
<evidence type="ECO:0000313" key="1">
    <source>
        <dbReference type="EMBL" id="ARX87891.1"/>
    </source>
</evidence>
<name>A0A1Z1WN72_9ACTN</name>
<dbReference type="Proteomes" id="UP000195880">
    <property type="component" value="Chromosome"/>
</dbReference>
<dbReference type="KEGG" id="salf:SMD44_07373"/>
<gene>
    <name evidence="1" type="ORF">SMD44_07373</name>
</gene>
<organism evidence="1 2">
    <name type="scientific">Streptomyces alboflavus</name>
    <dbReference type="NCBI Taxonomy" id="67267"/>
    <lineage>
        <taxon>Bacteria</taxon>
        <taxon>Bacillati</taxon>
        <taxon>Actinomycetota</taxon>
        <taxon>Actinomycetes</taxon>
        <taxon>Kitasatosporales</taxon>
        <taxon>Streptomycetaceae</taxon>
        <taxon>Streptomyces</taxon>
    </lineage>
</organism>
<proteinExistence type="predicted"/>
<dbReference type="EMBL" id="CP021748">
    <property type="protein sequence ID" value="ARX87891.1"/>
    <property type="molecule type" value="Genomic_DNA"/>
</dbReference>
<sequence length="130" mass="14602">MRIDVIEGLVAYLKIAQGVPKDAPKGDMQRHTIGDTTIYLEHSGGFRVIRDRMDRVDVEYSVYALDRKACIDLAMVVREAFLEDLPYTASAPLMTVLDVEEIAAPSYYPDDESREHMYGGEIAVYLTAPD</sequence>
<reference evidence="1 2" key="1">
    <citation type="submission" date="2017-05" db="EMBL/GenBank/DDBJ databases">
        <title>Streptomyces alboflavus Genome sequencing and assembly.</title>
        <authorList>
            <person name="Wang Y."/>
            <person name="Du B."/>
            <person name="Ding Y."/>
            <person name="Liu H."/>
            <person name="Hou Q."/>
            <person name="Liu K."/>
            <person name="Wang C."/>
            <person name="Yao L."/>
        </authorList>
    </citation>
    <scope>NUCLEOTIDE SEQUENCE [LARGE SCALE GENOMIC DNA]</scope>
    <source>
        <strain evidence="1 2">MDJK44</strain>
    </source>
</reference>
<keyword evidence="2" id="KW-1185">Reference proteome</keyword>
<evidence type="ECO:0000313" key="2">
    <source>
        <dbReference type="Proteomes" id="UP000195880"/>
    </source>
</evidence>
<dbReference type="AlphaFoldDB" id="A0A1Z1WN72"/>
<protein>
    <submittedName>
        <fullName evidence="1">Uncharacterized protein</fullName>
    </submittedName>
</protein>